<dbReference type="InterPro" id="IPR027065">
    <property type="entry name" value="Lon_Prtase"/>
</dbReference>
<dbReference type="SMART" id="SM00464">
    <property type="entry name" value="LON"/>
    <property type="match status" value="1"/>
</dbReference>
<dbReference type="GO" id="GO:0005524">
    <property type="term" value="F:ATP binding"/>
    <property type="evidence" value="ECO:0007669"/>
    <property type="project" value="UniProtKB-UniRule"/>
</dbReference>
<dbReference type="RefSeq" id="WP_045582066.1">
    <property type="nucleotide sequence ID" value="NZ_CP012401.1"/>
</dbReference>
<evidence type="ECO:0000313" key="20">
    <source>
        <dbReference type="Proteomes" id="UP000069935"/>
    </source>
</evidence>
<dbReference type="SUPFAM" id="SSF88697">
    <property type="entry name" value="PUA domain-like"/>
    <property type="match status" value="1"/>
</dbReference>
<reference evidence="20" key="1">
    <citation type="submission" date="2015-08" db="EMBL/GenBank/DDBJ databases">
        <title>Complete Genome Sequence of Azospirillum thiophilum BV-S.</title>
        <authorList>
            <person name="Fomenkov A."/>
            <person name="Vincze T."/>
            <person name="Grabovich M."/>
            <person name="Dubinina G."/>
            <person name="Orlova M."/>
            <person name="Belousova E."/>
            <person name="Roberts R.J."/>
        </authorList>
    </citation>
    <scope>NUCLEOTIDE SEQUENCE [LARGE SCALE GENOMIC DNA]</scope>
    <source>
        <strain evidence="20">BV-S</strain>
    </source>
</reference>
<protein>
    <recommendedName>
        <fullName evidence="10 11">Lon protease</fullName>
        <ecNumber evidence="10 11">3.4.21.53</ecNumber>
    </recommendedName>
    <alternativeName>
        <fullName evidence="10">ATP-dependent protease La</fullName>
    </alternativeName>
</protein>
<evidence type="ECO:0000256" key="13">
    <source>
        <dbReference type="PIRSR" id="PIRSR001174-2"/>
    </source>
</evidence>
<evidence type="ECO:0000256" key="8">
    <source>
        <dbReference type="ARBA" id="ARBA00023016"/>
    </source>
</evidence>
<organism evidence="19 20">
    <name type="scientific">Azospirillum thiophilum</name>
    <dbReference type="NCBI Taxonomy" id="528244"/>
    <lineage>
        <taxon>Bacteria</taxon>
        <taxon>Pseudomonadati</taxon>
        <taxon>Pseudomonadota</taxon>
        <taxon>Alphaproteobacteria</taxon>
        <taxon>Rhodospirillales</taxon>
        <taxon>Azospirillaceae</taxon>
        <taxon>Azospirillum</taxon>
    </lineage>
</organism>
<comment type="function">
    <text evidence="10">ATP-dependent serine protease that mediates the selective degradation of mutant and abnormal proteins as well as certain short-lived regulatory proteins. Required for cellular homeostasis and for survival from DNA damage and developmental changes induced by stress. Degrades polypeptides processively to yield small peptide fragments that are 5 to 10 amino acids long. Binds to DNA in a double-stranded, site-specific manner.</text>
</comment>
<evidence type="ECO:0000256" key="5">
    <source>
        <dbReference type="ARBA" id="ARBA00022801"/>
    </source>
</evidence>
<dbReference type="PROSITE" id="PS01046">
    <property type="entry name" value="LON_SER"/>
    <property type="match status" value="1"/>
</dbReference>
<dbReference type="InterPro" id="IPR046336">
    <property type="entry name" value="Lon_prtase_N_sf"/>
</dbReference>
<dbReference type="GO" id="GO:0005737">
    <property type="term" value="C:cytoplasm"/>
    <property type="evidence" value="ECO:0007669"/>
    <property type="project" value="UniProtKB-SubCell"/>
</dbReference>
<comment type="catalytic activity">
    <reaction evidence="9 10 11 14">
        <text>Hydrolysis of proteins in presence of ATP.</text>
        <dbReference type="EC" id="3.4.21.53"/>
    </reaction>
</comment>
<feature type="binding site" evidence="10 13">
    <location>
        <begin position="355"/>
        <end position="362"/>
    </location>
    <ligand>
        <name>ATP</name>
        <dbReference type="ChEBI" id="CHEBI:30616"/>
    </ligand>
</feature>
<dbReference type="Proteomes" id="UP000069935">
    <property type="component" value="Chromosome 1"/>
</dbReference>
<dbReference type="InterPro" id="IPR020568">
    <property type="entry name" value="Ribosomal_Su5_D2-typ_SF"/>
</dbReference>
<dbReference type="GO" id="GO:0043565">
    <property type="term" value="F:sequence-specific DNA binding"/>
    <property type="evidence" value="ECO:0007669"/>
    <property type="project" value="UniProtKB-UniRule"/>
</dbReference>
<evidence type="ECO:0000256" key="7">
    <source>
        <dbReference type="ARBA" id="ARBA00022840"/>
    </source>
</evidence>
<accession>A0AAC9EXK4</accession>
<evidence type="ECO:0000256" key="6">
    <source>
        <dbReference type="ARBA" id="ARBA00022825"/>
    </source>
</evidence>
<dbReference type="FunFam" id="3.40.50.300:FF:000021">
    <property type="entry name" value="Lon protease homolog"/>
    <property type="match status" value="1"/>
</dbReference>
<dbReference type="Pfam" id="PF00004">
    <property type="entry name" value="AAA"/>
    <property type="match status" value="1"/>
</dbReference>
<evidence type="ECO:0000256" key="14">
    <source>
        <dbReference type="PROSITE-ProRule" id="PRU01122"/>
    </source>
</evidence>
<feature type="domain" description="Lon proteolytic" evidence="17">
    <location>
        <begin position="592"/>
        <end position="773"/>
    </location>
</feature>
<dbReference type="Gene3D" id="2.30.130.40">
    <property type="entry name" value="LON domain-like"/>
    <property type="match status" value="1"/>
</dbReference>
<dbReference type="FunFam" id="1.20.5.5270:FF:000002">
    <property type="entry name" value="Lon protease homolog"/>
    <property type="match status" value="1"/>
</dbReference>
<evidence type="ECO:0000256" key="4">
    <source>
        <dbReference type="ARBA" id="ARBA00022741"/>
    </source>
</evidence>
<dbReference type="InterPro" id="IPR008268">
    <property type="entry name" value="Peptidase_S16_AS"/>
</dbReference>
<dbReference type="PRINTS" id="PR00830">
    <property type="entry name" value="ENDOLAPTASE"/>
</dbReference>
<evidence type="ECO:0000259" key="17">
    <source>
        <dbReference type="PROSITE" id="PS51786"/>
    </source>
</evidence>
<dbReference type="PROSITE" id="PS51787">
    <property type="entry name" value="LON_N"/>
    <property type="match status" value="1"/>
</dbReference>
<keyword evidence="2 10" id="KW-0963">Cytoplasm</keyword>
<dbReference type="SMART" id="SM00382">
    <property type="entry name" value="AAA"/>
    <property type="match status" value="1"/>
</dbReference>
<dbReference type="Gene3D" id="1.20.5.5270">
    <property type="match status" value="1"/>
</dbReference>
<dbReference type="InterPro" id="IPR003111">
    <property type="entry name" value="Lon_prtase_N"/>
</dbReference>
<feature type="active site" evidence="10 12">
    <location>
        <position position="722"/>
    </location>
</feature>
<dbReference type="Pfam" id="PF05362">
    <property type="entry name" value="Lon_C"/>
    <property type="match status" value="1"/>
</dbReference>
<dbReference type="Gene3D" id="1.20.58.1480">
    <property type="match status" value="1"/>
</dbReference>
<dbReference type="FunFam" id="1.20.58.1480:FF:000001">
    <property type="entry name" value="Lon protease"/>
    <property type="match status" value="1"/>
</dbReference>
<evidence type="ECO:0000256" key="11">
    <source>
        <dbReference type="PIRNR" id="PIRNR001174"/>
    </source>
</evidence>
<feature type="region of interest" description="Disordered" evidence="16">
    <location>
        <begin position="785"/>
        <end position="804"/>
    </location>
</feature>
<dbReference type="PIRSF" id="PIRSF001174">
    <property type="entry name" value="Lon_proteas"/>
    <property type="match status" value="1"/>
</dbReference>
<dbReference type="EC" id="3.4.21.53" evidence="10 11"/>
<dbReference type="SUPFAM" id="SSF54211">
    <property type="entry name" value="Ribosomal protein S5 domain 2-like"/>
    <property type="match status" value="1"/>
</dbReference>
<reference evidence="19 20" key="2">
    <citation type="journal article" date="2016" name="Genome Announc.">
        <title>Complete Genome Sequence of a Strain of Azospirillum thiophilum Isolated from a Sulfide Spring.</title>
        <authorList>
            <person name="Fomenkov A."/>
            <person name="Vincze T."/>
            <person name="Grabovich M."/>
            <person name="Anton B.P."/>
            <person name="Dubinina G."/>
            <person name="Orlova M."/>
            <person name="Belousova E."/>
            <person name="Roberts R.J."/>
        </authorList>
    </citation>
    <scope>NUCLEOTIDE SEQUENCE [LARGE SCALE GENOMIC DNA]</scope>
    <source>
        <strain evidence="19 20">BV-S</strain>
    </source>
</reference>
<dbReference type="InterPro" id="IPR014721">
    <property type="entry name" value="Ribsml_uS5_D2-typ_fold_subgr"/>
</dbReference>
<dbReference type="GO" id="GO:0006515">
    <property type="term" value="P:protein quality control for misfolded or incompletely synthesized proteins"/>
    <property type="evidence" value="ECO:0007669"/>
    <property type="project" value="UniProtKB-UniRule"/>
</dbReference>
<comment type="induction">
    <text evidence="10">By heat shock.</text>
</comment>
<evidence type="ECO:0000256" key="3">
    <source>
        <dbReference type="ARBA" id="ARBA00022670"/>
    </source>
</evidence>
<feature type="compositionally biased region" description="Basic and acidic residues" evidence="16">
    <location>
        <begin position="792"/>
        <end position="804"/>
    </location>
</feature>
<keyword evidence="20" id="KW-1185">Reference proteome</keyword>
<dbReference type="FunFam" id="3.30.230.10:FF:000010">
    <property type="entry name" value="Lon protease"/>
    <property type="match status" value="1"/>
</dbReference>
<dbReference type="Gene3D" id="1.10.8.60">
    <property type="match status" value="1"/>
</dbReference>
<dbReference type="KEGG" id="ati:AL072_13840"/>
<dbReference type="InterPro" id="IPR003593">
    <property type="entry name" value="AAA+_ATPase"/>
</dbReference>
<dbReference type="CDD" id="cd19500">
    <property type="entry name" value="RecA-like_Lon"/>
    <property type="match status" value="1"/>
</dbReference>
<dbReference type="InterPro" id="IPR008269">
    <property type="entry name" value="Lon_proteolytic"/>
</dbReference>
<evidence type="ECO:0000256" key="1">
    <source>
        <dbReference type="ARBA" id="ARBA00004496"/>
    </source>
</evidence>
<dbReference type="GO" id="GO:0004252">
    <property type="term" value="F:serine-type endopeptidase activity"/>
    <property type="evidence" value="ECO:0007669"/>
    <property type="project" value="UniProtKB-UniRule"/>
</dbReference>
<comment type="subunit">
    <text evidence="10 11">Homohexamer. Organized in a ring with a central cavity.</text>
</comment>
<dbReference type="NCBIfam" id="NF008053">
    <property type="entry name" value="PRK10787.1"/>
    <property type="match status" value="1"/>
</dbReference>
<sequence length="804" mass="89447">MIELSRGALYPVLPLRDIVVFPHMIVPLFVGREKSVRALEDVMKDDKQILLVTQKNAAQDDPTPADIYSVGTVGTVLQLLKLPDGTVKVLVEGGQRAAITKFADNEEFFQAQAELVEEKTGENQELEALSRAVVSQFEQYIKLNKKIPPEVLVSINQIEESGKLADTVASHLALKIPEKQQLLECATVSERLERVYAFMEGEIGVLQVEKRIRNRVKRQMEKTQREYYLNEQLKAIQKELGETEDGRDESAELEEKINKTRFSKEAREKALAELKKLRSMSPMSAEATVVRNYLDWMLSIPWKKRTKVKRDLKLAQKVLDADHYGLEKVKERILEYLAVQNRMNKVKGPILCLVGPPGVGKTSLGKSIAKSTGRNFVRMSLGGVRDEAEVRGHRRTYIGSMPGKVIQGMKKAKSSNPLFLLDEIDKLGADWRGDPSSALLEVLDPEQNGTFNDHYLEVDYDLSDVMFVCTANTMRMPQPLLDRMEIIRVAGYTEDEKVEISKRHLIEKQIEANGLKKGEFTISDDALRDLVRYYTREAGVRSLEREIANLCRKAVKEILLKSTSGAKVAVTRRNLDKYAGVRRFHYGEAELEDLVGVTTGLAWTEVGGELLSIEAVGLPGKGRVTTTGKLGDVMKESVQAAESYVKSRAVAFGIKPTLFEKKDIHVHVPEGATPKDGPSAGVAMATSIVSVLTGIPVRKDVAMTGEITLRGRVLPIGGLKEKLLAALRGGIKRVLIPKDNEKDLADIPDNVKRGLDIMPVATVDEVLRNALVRPLEPIEWTEQEVDPAAAKVQEKAADGEGLRH</sequence>
<comment type="subcellular location">
    <subcellularLocation>
        <location evidence="1 10 11">Cytoplasm</location>
    </subcellularLocation>
</comment>
<evidence type="ECO:0000256" key="10">
    <source>
        <dbReference type="HAMAP-Rule" id="MF_01973"/>
    </source>
</evidence>
<evidence type="ECO:0000256" key="15">
    <source>
        <dbReference type="RuleBase" id="RU000591"/>
    </source>
</evidence>
<evidence type="ECO:0000256" key="16">
    <source>
        <dbReference type="SAM" id="MobiDB-lite"/>
    </source>
</evidence>
<dbReference type="InterPro" id="IPR004815">
    <property type="entry name" value="Lon_bac/euk-typ"/>
</dbReference>
<dbReference type="FunFam" id="2.30.130.40:FF:000001">
    <property type="entry name" value="Lon protease"/>
    <property type="match status" value="1"/>
</dbReference>
<dbReference type="Pfam" id="PF22667">
    <property type="entry name" value="Lon_lid"/>
    <property type="match status" value="1"/>
</dbReference>
<keyword evidence="5 10" id="KW-0378">Hydrolase</keyword>
<proteinExistence type="evidence at transcript level"/>
<gene>
    <name evidence="10" type="primary">lon</name>
    <name evidence="19" type="ORF">AL072_13840</name>
</gene>
<evidence type="ECO:0000256" key="9">
    <source>
        <dbReference type="ARBA" id="ARBA00050665"/>
    </source>
</evidence>
<name>A0AAC9EXK4_9PROT</name>
<keyword evidence="7 10" id="KW-0067">ATP-binding</keyword>
<keyword evidence="8 10" id="KW-0346">Stress response</keyword>
<dbReference type="Gene3D" id="3.40.50.300">
    <property type="entry name" value="P-loop containing nucleotide triphosphate hydrolases"/>
    <property type="match status" value="1"/>
</dbReference>
<keyword evidence="4 10" id="KW-0547">Nucleotide-binding</keyword>
<dbReference type="HAMAP" id="MF_01973">
    <property type="entry name" value="lon_bact"/>
    <property type="match status" value="1"/>
</dbReference>
<dbReference type="PANTHER" id="PTHR10046">
    <property type="entry name" value="ATP DEPENDENT LON PROTEASE FAMILY MEMBER"/>
    <property type="match status" value="1"/>
</dbReference>
<dbReference type="EMBL" id="CP012401">
    <property type="protein sequence ID" value="ALG71814.1"/>
    <property type="molecule type" value="Genomic_DNA"/>
</dbReference>
<dbReference type="GO" id="GO:0034605">
    <property type="term" value="P:cellular response to heat"/>
    <property type="evidence" value="ECO:0007669"/>
    <property type="project" value="UniProtKB-UniRule"/>
</dbReference>
<keyword evidence="19" id="KW-0238">DNA-binding</keyword>
<dbReference type="SUPFAM" id="SSF52540">
    <property type="entry name" value="P-loop containing nucleoside triphosphate hydrolases"/>
    <property type="match status" value="1"/>
</dbReference>
<dbReference type="GO" id="GO:0016887">
    <property type="term" value="F:ATP hydrolysis activity"/>
    <property type="evidence" value="ECO:0007669"/>
    <property type="project" value="UniProtKB-UniRule"/>
</dbReference>
<evidence type="ECO:0000259" key="18">
    <source>
        <dbReference type="PROSITE" id="PS51787"/>
    </source>
</evidence>
<dbReference type="InterPro" id="IPR027417">
    <property type="entry name" value="P-loop_NTPase"/>
</dbReference>
<dbReference type="AlphaFoldDB" id="A0AAC9EXK4"/>
<keyword evidence="6 10" id="KW-0720">Serine protease</keyword>
<dbReference type="Pfam" id="PF02190">
    <property type="entry name" value="LON_substr_bdg"/>
    <property type="match status" value="1"/>
</dbReference>
<dbReference type="InterPro" id="IPR003959">
    <property type="entry name" value="ATPase_AAA_core"/>
</dbReference>
<feature type="domain" description="Lon N-terminal" evidence="18">
    <location>
        <begin position="10"/>
        <end position="203"/>
    </location>
</feature>
<dbReference type="InterPro" id="IPR054594">
    <property type="entry name" value="Lon_lid"/>
</dbReference>
<feature type="active site" evidence="10 12">
    <location>
        <position position="679"/>
    </location>
</feature>
<dbReference type="GO" id="GO:0004176">
    <property type="term" value="F:ATP-dependent peptidase activity"/>
    <property type="evidence" value="ECO:0007669"/>
    <property type="project" value="UniProtKB-UniRule"/>
</dbReference>
<evidence type="ECO:0000313" key="19">
    <source>
        <dbReference type="EMBL" id="ALG71814.1"/>
    </source>
</evidence>
<dbReference type="InterPro" id="IPR015947">
    <property type="entry name" value="PUA-like_sf"/>
</dbReference>
<evidence type="ECO:0000256" key="12">
    <source>
        <dbReference type="PIRSR" id="PIRSR001174-1"/>
    </source>
</evidence>
<dbReference type="NCBIfam" id="TIGR00763">
    <property type="entry name" value="lon"/>
    <property type="match status" value="1"/>
</dbReference>
<dbReference type="InterPro" id="IPR027543">
    <property type="entry name" value="Lon_bac"/>
</dbReference>
<keyword evidence="3 10" id="KW-0645">Protease</keyword>
<evidence type="ECO:0000256" key="2">
    <source>
        <dbReference type="ARBA" id="ARBA00022490"/>
    </source>
</evidence>
<dbReference type="PROSITE" id="PS51786">
    <property type="entry name" value="LON_PROTEOLYTIC"/>
    <property type="match status" value="1"/>
</dbReference>
<comment type="similarity">
    <text evidence="10 11 14 15">Belongs to the peptidase S16 family.</text>
</comment>
<dbReference type="Gene3D" id="3.30.230.10">
    <property type="match status" value="1"/>
</dbReference>